<evidence type="ECO:0000256" key="1">
    <source>
        <dbReference type="ARBA" id="ARBA00022723"/>
    </source>
</evidence>
<organism evidence="8 9">
    <name type="scientific">Denticeps clupeoides</name>
    <name type="common">denticle herring</name>
    <dbReference type="NCBI Taxonomy" id="299321"/>
    <lineage>
        <taxon>Eukaryota</taxon>
        <taxon>Metazoa</taxon>
        <taxon>Chordata</taxon>
        <taxon>Craniata</taxon>
        <taxon>Vertebrata</taxon>
        <taxon>Euteleostomi</taxon>
        <taxon>Actinopterygii</taxon>
        <taxon>Neopterygii</taxon>
        <taxon>Teleostei</taxon>
        <taxon>Clupei</taxon>
        <taxon>Clupeiformes</taxon>
        <taxon>Denticipitoidei</taxon>
        <taxon>Denticipitidae</taxon>
        <taxon>Denticeps</taxon>
    </lineage>
</organism>
<dbReference type="InterPro" id="IPR051435">
    <property type="entry name" value="RING_finger_E3_ubiq-ligases"/>
</dbReference>
<gene>
    <name evidence="8" type="primary">RNF183</name>
</gene>
<dbReference type="AlphaFoldDB" id="A0AAY4EHC1"/>
<feature type="domain" description="RING-type" evidence="7">
    <location>
        <begin position="71"/>
        <end position="118"/>
    </location>
</feature>
<feature type="transmembrane region" description="Helical" evidence="6">
    <location>
        <begin position="235"/>
        <end position="260"/>
    </location>
</feature>
<dbReference type="InterPro" id="IPR013083">
    <property type="entry name" value="Znf_RING/FYVE/PHD"/>
</dbReference>
<reference evidence="8" key="2">
    <citation type="submission" date="2025-08" db="UniProtKB">
        <authorList>
            <consortium name="Ensembl"/>
        </authorList>
    </citation>
    <scope>IDENTIFICATION</scope>
</reference>
<dbReference type="SMART" id="SM00184">
    <property type="entry name" value="RING"/>
    <property type="match status" value="1"/>
</dbReference>
<evidence type="ECO:0000256" key="2">
    <source>
        <dbReference type="ARBA" id="ARBA00022771"/>
    </source>
</evidence>
<evidence type="ECO:0000313" key="9">
    <source>
        <dbReference type="Proteomes" id="UP000694580"/>
    </source>
</evidence>
<evidence type="ECO:0000256" key="4">
    <source>
        <dbReference type="PROSITE-ProRule" id="PRU00175"/>
    </source>
</evidence>
<keyword evidence="1" id="KW-0479">Metal-binding</keyword>
<keyword evidence="3" id="KW-0862">Zinc</keyword>
<dbReference type="PROSITE" id="PS00518">
    <property type="entry name" value="ZF_RING_1"/>
    <property type="match status" value="1"/>
</dbReference>
<dbReference type="GeneTree" id="ENSGT00940000166999"/>
<name>A0AAY4EHC1_9TELE</name>
<accession>A0AAY4EHC1</accession>
<dbReference type="InterPro" id="IPR017907">
    <property type="entry name" value="Znf_RING_CS"/>
</dbReference>
<keyword evidence="2 4" id="KW-0863">Zinc-finger</keyword>
<keyword evidence="6" id="KW-0812">Transmembrane</keyword>
<evidence type="ECO:0000313" key="8">
    <source>
        <dbReference type="Ensembl" id="ENSDCDP00010056496.1"/>
    </source>
</evidence>
<proteinExistence type="predicted"/>
<dbReference type="CDD" id="cd16556">
    <property type="entry name" value="RING-HC_RNF183-like"/>
    <property type="match status" value="1"/>
</dbReference>
<feature type="compositionally biased region" description="Basic and acidic residues" evidence="5">
    <location>
        <begin position="26"/>
        <end position="51"/>
    </location>
</feature>
<keyword evidence="6" id="KW-0472">Membrane</keyword>
<evidence type="ECO:0000259" key="7">
    <source>
        <dbReference type="PROSITE" id="PS50089"/>
    </source>
</evidence>
<dbReference type="GO" id="GO:0016567">
    <property type="term" value="P:protein ubiquitination"/>
    <property type="evidence" value="ECO:0007669"/>
    <property type="project" value="TreeGrafter"/>
</dbReference>
<reference evidence="8" key="3">
    <citation type="submission" date="2025-09" db="UniProtKB">
        <authorList>
            <consortium name="Ensembl"/>
        </authorList>
    </citation>
    <scope>IDENTIFICATION</scope>
</reference>
<dbReference type="SUPFAM" id="SSF57850">
    <property type="entry name" value="RING/U-box"/>
    <property type="match status" value="1"/>
</dbReference>
<keyword evidence="9" id="KW-1185">Reference proteome</keyword>
<dbReference type="Proteomes" id="UP000694580">
    <property type="component" value="Chromosome 5"/>
</dbReference>
<evidence type="ECO:0000256" key="5">
    <source>
        <dbReference type="SAM" id="MobiDB-lite"/>
    </source>
</evidence>
<protein>
    <recommendedName>
        <fullName evidence="7">RING-type domain-containing protein</fullName>
    </recommendedName>
</protein>
<feature type="region of interest" description="Disordered" evidence="5">
    <location>
        <begin position="1"/>
        <end position="62"/>
    </location>
</feature>
<keyword evidence="6" id="KW-1133">Transmembrane helix</keyword>
<dbReference type="PANTHER" id="PTHR22791:SF9">
    <property type="entry name" value="RING FINGER PROTEIN 183"/>
    <property type="match status" value="1"/>
</dbReference>
<dbReference type="Gene3D" id="3.30.40.10">
    <property type="entry name" value="Zinc/RING finger domain, C3HC4 (zinc finger)"/>
    <property type="match status" value="1"/>
</dbReference>
<dbReference type="PROSITE" id="PS50089">
    <property type="entry name" value="ZF_RING_2"/>
    <property type="match status" value="1"/>
</dbReference>
<reference evidence="8 9" key="1">
    <citation type="submission" date="2020-06" db="EMBL/GenBank/DDBJ databases">
        <authorList>
            <consortium name="Wellcome Sanger Institute Data Sharing"/>
        </authorList>
    </citation>
    <scope>NUCLEOTIDE SEQUENCE [LARGE SCALE GENOMIC DNA]</scope>
</reference>
<dbReference type="InterPro" id="IPR027370">
    <property type="entry name" value="Znf-RING_euk"/>
</dbReference>
<dbReference type="PANTHER" id="PTHR22791">
    <property type="entry name" value="RING-TYPE DOMAIN-CONTAINING PROTEIN"/>
    <property type="match status" value="1"/>
</dbReference>
<evidence type="ECO:0000256" key="6">
    <source>
        <dbReference type="SAM" id="Phobius"/>
    </source>
</evidence>
<dbReference type="GO" id="GO:0008270">
    <property type="term" value="F:zinc ion binding"/>
    <property type="evidence" value="ECO:0007669"/>
    <property type="project" value="UniProtKB-KW"/>
</dbReference>
<dbReference type="InterPro" id="IPR001841">
    <property type="entry name" value="Znf_RING"/>
</dbReference>
<dbReference type="Ensembl" id="ENSDCDT00010067141.1">
    <property type="protein sequence ID" value="ENSDCDP00010056496.1"/>
    <property type="gene ID" value="ENSDCDG00010032189.1"/>
</dbReference>
<evidence type="ECO:0000256" key="3">
    <source>
        <dbReference type="ARBA" id="ARBA00022833"/>
    </source>
</evidence>
<sequence>GHNGSKWGLNLGGSRALRRSRSSEGSYRERGRERSSGGERRRRGRSAEGHGRGGHRNSPADNDNMLDDTECPICFCTYDNVFKTPKVLACGHTFCLECLARINVSSLELQHLSCPVCREFTSLPHGRDLPQLDNNEDVFQKLPPGMQRALSVRFKRSKGKLELKKQHPELGLTADSTSKTVLPVSQKQHPEAQRQGAVADVEMGLPRPVTSVDVGRPPSRVHSRLRLVFASNRCYYASVAVIITVALVMMLVGILIFVVIPRQQYYQVGPAGGPSVSYTQRPHSEELHPEP</sequence>
<dbReference type="Pfam" id="PF13445">
    <property type="entry name" value="zf-RING_UBOX"/>
    <property type="match status" value="1"/>
</dbReference>
<dbReference type="GO" id="GO:0061630">
    <property type="term" value="F:ubiquitin protein ligase activity"/>
    <property type="evidence" value="ECO:0007669"/>
    <property type="project" value="TreeGrafter"/>
</dbReference>